<protein>
    <submittedName>
        <fullName evidence="2">MoxR-like ATPase</fullName>
    </submittedName>
</protein>
<reference evidence="2 3" key="1">
    <citation type="submission" date="2015-03" db="EMBL/GenBank/DDBJ databases">
        <title>Genome assembly of Sandaracinus amylolyticus DSM 53668.</title>
        <authorList>
            <person name="Sharma G."/>
            <person name="Subramanian S."/>
        </authorList>
    </citation>
    <scope>NUCLEOTIDE SEQUENCE [LARGE SCALE GENOMIC DNA]</scope>
    <source>
        <strain evidence="2 3">DSM 53668</strain>
    </source>
</reference>
<dbReference type="Proteomes" id="UP000034883">
    <property type="component" value="Chromosome"/>
</dbReference>
<name>A0A0F6W2M4_9BACT</name>
<feature type="domain" description="ATPase dynein-related AAA" evidence="1">
    <location>
        <begin position="46"/>
        <end position="181"/>
    </location>
</feature>
<dbReference type="GO" id="GO:0005524">
    <property type="term" value="F:ATP binding"/>
    <property type="evidence" value="ECO:0007669"/>
    <property type="project" value="InterPro"/>
</dbReference>
<dbReference type="EMBL" id="CP011125">
    <property type="protein sequence ID" value="AKF05861.1"/>
    <property type="molecule type" value="Genomic_DNA"/>
</dbReference>
<keyword evidence="3" id="KW-1185">Reference proteome</keyword>
<proteinExistence type="predicted"/>
<dbReference type="InterPro" id="IPR050764">
    <property type="entry name" value="CbbQ/NirQ/NorQ/GpvN"/>
</dbReference>
<dbReference type="SUPFAM" id="SSF52540">
    <property type="entry name" value="P-loop containing nucleoside triphosphate hydrolases"/>
    <property type="match status" value="1"/>
</dbReference>
<sequence length="298" mass="33270">MDHVELLARAKVDDPRSESGVVLEGQYREAYDAMLDAHNAGLFVGLIGPVGAGKTALCRKFAEDLGRPFEWVTFSDLVRPANLVGSFDPTLVFKYGYAPEAFVPGPFTLAALKGGVFLANELNRGDEYVLNTMLDALEERRLYIPALRAWYRVHDDFYLIAAMNPAENRGTRRLPSAIRDRIKVWIRLAYPKRATELKIVAQHCREYELAPGQIELVLEMVEQTREDPAIESPASIRSSIGIARFAAERARRLGQPVDHKLLAQAARLVLSEAIRVKPGRNLEHYLDSLLTKTLGTTG</sequence>
<dbReference type="Pfam" id="PF07728">
    <property type="entry name" value="AAA_5"/>
    <property type="match status" value="1"/>
</dbReference>
<dbReference type="InterPro" id="IPR011704">
    <property type="entry name" value="ATPase_dyneun-rel_AAA"/>
</dbReference>
<dbReference type="PANTHER" id="PTHR42759">
    <property type="entry name" value="MOXR FAMILY PROTEIN"/>
    <property type="match status" value="1"/>
</dbReference>
<dbReference type="STRING" id="927083.DB32_003010"/>
<dbReference type="AlphaFoldDB" id="A0A0F6W2M4"/>
<organism evidence="2 3">
    <name type="scientific">Sandaracinus amylolyticus</name>
    <dbReference type="NCBI Taxonomy" id="927083"/>
    <lineage>
        <taxon>Bacteria</taxon>
        <taxon>Pseudomonadati</taxon>
        <taxon>Myxococcota</taxon>
        <taxon>Polyangia</taxon>
        <taxon>Polyangiales</taxon>
        <taxon>Sandaracinaceae</taxon>
        <taxon>Sandaracinus</taxon>
    </lineage>
</organism>
<dbReference type="InterPro" id="IPR027417">
    <property type="entry name" value="P-loop_NTPase"/>
</dbReference>
<dbReference type="RefSeq" id="WP_053233086.1">
    <property type="nucleotide sequence ID" value="NZ_CP011125.1"/>
</dbReference>
<evidence type="ECO:0000313" key="2">
    <source>
        <dbReference type="EMBL" id="AKF05861.1"/>
    </source>
</evidence>
<evidence type="ECO:0000259" key="1">
    <source>
        <dbReference type="Pfam" id="PF07728"/>
    </source>
</evidence>
<dbReference type="PANTHER" id="PTHR42759:SF1">
    <property type="entry name" value="MAGNESIUM-CHELATASE SUBUNIT CHLD"/>
    <property type="match status" value="1"/>
</dbReference>
<dbReference type="Gene3D" id="3.40.50.300">
    <property type="entry name" value="P-loop containing nucleotide triphosphate hydrolases"/>
    <property type="match status" value="1"/>
</dbReference>
<gene>
    <name evidence="2" type="ORF">DB32_003010</name>
</gene>
<accession>A0A0F6W2M4</accession>
<dbReference type="KEGG" id="samy:DB32_003010"/>
<evidence type="ECO:0000313" key="3">
    <source>
        <dbReference type="Proteomes" id="UP000034883"/>
    </source>
</evidence>
<dbReference type="GO" id="GO:0016887">
    <property type="term" value="F:ATP hydrolysis activity"/>
    <property type="evidence" value="ECO:0007669"/>
    <property type="project" value="InterPro"/>
</dbReference>